<comment type="caution">
    <text evidence="3">The sequence shown here is derived from an EMBL/GenBank/DDBJ whole genome shotgun (WGS) entry which is preliminary data.</text>
</comment>
<dbReference type="EMBL" id="JWIN03000006">
    <property type="protein sequence ID" value="KAB1277343.1"/>
    <property type="molecule type" value="Genomic_DNA"/>
</dbReference>
<keyword evidence="1" id="KW-0547">Nucleotide-binding</keyword>
<dbReference type="Proteomes" id="UP000299084">
    <property type="component" value="Unassembled WGS sequence"/>
</dbReference>
<dbReference type="InterPro" id="IPR050100">
    <property type="entry name" value="TRAFAC_GTPase_members"/>
</dbReference>
<reference evidence="3 4" key="1">
    <citation type="journal article" date="2019" name="Mol. Ecol. Resour.">
        <title>Improving Illumina assemblies with Hi-C and long reads: an example with the North African dromedary.</title>
        <authorList>
            <person name="Elbers J.P."/>
            <person name="Rogers M.F."/>
            <person name="Perelman P.L."/>
            <person name="Proskuryakova A.A."/>
            <person name="Serdyukova N.A."/>
            <person name="Johnson W.E."/>
            <person name="Horin P."/>
            <person name="Corander J."/>
            <person name="Murphy D."/>
            <person name="Burger P.A."/>
        </authorList>
    </citation>
    <scope>NUCLEOTIDE SEQUENCE [LARGE SCALE GENOMIC DNA]</scope>
    <source>
        <strain evidence="3">Drom800</strain>
        <tissue evidence="3">Blood</tissue>
    </source>
</reference>
<keyword evidence="2" id="KW-0342">GTP-binding</keyword>
<keyword evidence="3" id="KW-0251">Elongation factor</keyword>
<evidence type="ECO:0000256" key="2">
    <source>
        <dbReference type="ARBA" id="ARBA00023134"/>
    </source>
</evidence>
<dbReference type="InterPro" id="IPR027417">
    <property type="entry name" value="P-loop_NTPase"/>
</dbReference>
<dbReference type="Gene3D" id="2.40.30.10">
    <property type="entry name" value="Translation factors"/>
    <property type="match status" value="1"/>
</dbReference>
<proteinExistence type="predicted"/>
<keyword evidence="4" id="KW-1185">Reference proteome</keyword>
<accession>A0A5N4E1M9</accession>
<name>A0A5N4E1M9_CAMDR</name>
<dbReference type="GO" id="GO:0005525">
    <property type="term" value="F:GTP binding"/>
    <property type="evidence" value="ECO:0007669"/>
    <property type="project" value="UniProtKB-KW"/>
</dbReference>
<protein>
    <submittedName>
        <fullName evidence="3">Putative elongation factor 1-alpha-like 3</fullName>
    </submittedName>
</protein>
<evidence type="ECO:0000256" key="1">
    <source>
        <dbReference type="ARBA" id="ARBA00022741"/>
    </source>
</evidence>
<dbReference type="AlphaFoldDB" id="A0A5N4E1M9"/>
<keyword evidence="3" id="KW-0648">Protein biosynthesis</keyword>
<dbReference type="SUPFAM" id="SSF52540">
    <property type="entry name" value="P-loop containing nucleoside triphosphate hydrolases"/>
    <property type="match status" value="1"/>
</dbReference>
<evidence type="ECO:0000313" key="3">
    <source>
        <dbReference type="EMBL" id="KAB1277343.1"/>
    </source>
</evidence>
<organism evidence="3 4">
    <name type="scientific">Camelus dromedarius</name>
    <name type="common">Dromedary</name>
    <name type="synonym">Arabian camel</name>
    <dbReference type="NCBI Taxonomy" id="9838"/>
    <lineage>
        <taxon>Eukaryota</taxon>
        <taxon>Metazoa</taxon>
        <taxon>Chordata</taxon>
        <taxon>Craniata</taxon>
        <taxon>Vertebrata</taxon>
        <taxon>Euteleostomi</taxon>
        <taxon>Mammalia</taxon>
        <taxon>Eutheria</taxon>
        <taxon>Laurasiatheria</taxon>
        <taxon>Artiodactyla</taxon>
        <taxon>Tylopoda</taxon>
        <taxon>Camelidae</taxon>
        <taxon>Camelus</taxon>
    </lineage>
</organism>
<sequence>MDSTELLLSQRDNEEMVKEVNTYIKNIGYNPDTVAFLPISGWNGDNMLEPVTNTPWFKGSEATHRHGNASGTRLLKSLDRILPPVLPTVRPLGLFLQDLYKMGGIGTVPVGRVETGVVKHTWWSPLLQSVLPMK</sequence>
<dbReference type="GO" id="GO:0003746">
    <property type="term" value="F:translation elongation factor activity"/>
    <property type="evidence" value="ECO:0007669"/>
    <property type="project" value="UniProtKB-KW"/>
</dbReference>
<dbReference type="PANTHER" id="PTHR23115">
    <property type="entry name" value="TRANSLATION FACTOR"/>
    <property type="match status" value="1"/>
</dbReference>
<gene>
    <name evidence="3" type="ORF">Cadr_000005396</name>
</gene>
<evidence type="ECO:0000313" key="4">
    <source>
        <dbReference type="Proteomes" id="UP000299084"/>
    </source>
</evidence>
<dbReference type="Gene3D" id="3.40.50.300">
    <property type="entry name" value="P-loop containing nucleotide triphosphate hydrolases"/>
    <property type="match status" value="1"/>
</dbReference>